<dbReference type="Gene3D" id="3.30.700.10">
    <property type="entry name" value="Glycoprotein, Type 4 Pilin"/>
    <property type="match status" value="1"/>
</dbReference>
<keyword evidence="3" id="KW-1185">Reference proteome</keyword>
<dbReference type="AlphaFoldDB" id="A0A6C2U6Z6"/>
<dbReference type="RefSeq" id="WP_136080751.1">
    <property type="nucleotide sequence ID" value="NZ_CAAHFG010000002.1"/>
</dbReference>
<dbReference type="InterPro" id="IPR045584">
    <property type="entry name" value="Pilin-like"/>
</dbReference>
<protein>
    <recommendedName>
        <fullName evidence="4">Type II secretion system protein H</fullName>
    </recommendedName>
</protein>
<dbReference type="InterPro" id="IPR012902">
    <property type="entry name" value="N_methyl_site"/>
</dbReference>
<evidence type="ECO:0008006" key="4">
    <source>
        <dbReference type="Google" id="ProtNLM"/>
    </source>
</evidence>
<dbReference type="Pfam" id="PF07963">
    <property type="entry name" value="N_methyl"/>
    <property type="match status" value="1"/>
</dbReference>
<evidence type="ECO:0000313" key="2">
    <source>
        <dbReference type="EMBL" id="VGO15156.1"/>
    </source>
</evidence>
<sequence length="166" mass="18012">MPKDGQASSIRKRAAKQAFTLVELLVVVVIIAIIAGIGIPTIESMTSPKYTLRKEGRRVMQLMAEARLVALARKQRTELRVNPETNEISIPGKTVALDDTIGIEILAEEETEEGSTNVLAVVFAHFGGSDGGGLALSKENVRYEFTTDVLTGRATAERAQKEDDND</sequence>
<dbReference type="NCBIfam" id="TIGR02532">
    <property type="entry name" value="IV_pilin_GFxxxE"/>
    <property type="match status" value="1"/>
</dbReference>
<keyword evidence="1" id="KW-1133">Transmembrane helix</keyword>
<accession>A0A6C2U6Z6</accession>
<proteinExistence type="predicted"/>
<dbReference type="Proteomes" id="UP000366872">
    <property type="component" value="Unassembled WGS sequence"/>
</dbReference>
<keyword evidence="1" id="KW-0812">Transmembrane</keyword>
<dbReference type="SUPFAM" id="SSF54523">
    <property type="entry name" value="Pili subunits"/>
    <property type="match status" value="1"/>
</dbReference>
<reference evidence="2 3" key="1">
    <citation type="submission" date="2019-04" db="EMBL/GenBank/DDBJ databases">
        <authorList>
            <person name="Van Vliet M D."/>
        </authorList>
    </citation>
    <scope>NUCLEOTIDE SEQUENCE [LARGE SCALE GENOMIC DNA]</scope>
    <source>
        <strain evidence="2 3">F1</strain>
    </source>
</reference>
<gene>
    <name evidence="2" type="ORF">PDESU_03738</name>
</gene>
<feature type="transmembrane region" description="Helical" evidence="1">
    <location>
        <begin position="21"/>
        <end position="42"/>
    </location>
</feature>
<evidence type="ECO:0000313" key="3">
    <source>
        <dbReference type="Proteomes" id="UP000366872"/>
    </source>
</evidence>
<name>A0A6C2U6Z6_PONDE</name>
<organism evidence="2 3">
    <name type="scientific">Pontiella desulfatans</name>
    <dbReference type="NCBI Taxonomy" id="2750659"/>
    <lineage>
        <taxon>Bacteria</taxon>
        <taxon>Pseudomonadati</taxon>
        <taxon>Kiritimatiellota</taxon>
        <taxon>Kiritimatiellia</taxon>
        <taxon>Kiritimatiellales</taxon>
        <taxon>Pontiellaceae</taxon>
        <taxon>Pontiella</taxon>
    </lineage>
</organism>
<dbReference type="EMBL" id="CAAHFG010000002">
    <property type="protein sequence ID" value="VGO15156.1"/>
    <property type="molecule type" value="Genomic_DNA"/>
</dbReference>
<keyword evidence="1" id="KW-0472">Membrane</keyword>
<evidence type="ECO:0000256" key="1">
    <source>
        <dbReference type="SAM" id="Phobius"/>
    </source>
</evidence>